<keyword evidence="4" id="KW-1185">Reference proteome</keyword>
<feature type="domain" description="YqaJ viral recombinase" evidence="2">
    <location>
        <begin position="62"/>
        <end position="205"/>
    </location>
</feature>
<evidence type="ECO:0000256" key="1">
    <source>
        <dbReference type="SAM" id="MobiDB-lite"/>
    </source>
</evidence>
<dbReference type="Pfam" id="PF09588">
    <property type="entry name" value="YqaJ"/>
    <property type="match status" value="1"/>
</dbReference>
<dbReference type="EMBL" id="CACVKT020005776">
    <property type="protein sequence ID" value="CAC5397935.1"/>
    <property type="molecule type" value="Genomic_DNA"/>
</dbReference>
<dbReference type="InterPro" id="IPR011604">
    <property type="entry name" value="PDDEXK-like_dom_sf"/>
</dbReference>
<accession>A0A6J8CPN9</accession>
<sequence length="263" mass="29526">MTASEKGNTTPSTPSVSTENIASNLKREHTLSDEQIQQVEQLTKGQSDNSFLKQIQRFKATASTFGKIIKCSRNPDGLLKAIFYSEAHSLALSYGKENEEKAIEDYKQYMDSKGSNVQVESVSIILSEDRPGLGPSLDGIVVDPSANITRGGLEMKCPYSKANFNINDACKDKTLFLKSENGQISLKENHNYFYQVQGQMYVANLKWVDFVVWFGDQEELFVQLNIRTNALILRLKRTDSEEDESVSSDTEPLDIVYINTLKV</sequence>
<organism evidence="3 4">
    <name type="scientific">Mytilus coruscus</name>
    <name type="common">Sea mussel</name>
    <dbReference type="NCBI Taxonomy" id="42192"/>
    <lineage>
        <taxon>Eukaryota</taxon>
        <taxon>Metazoa</taxon>
        <taxon>Spiralia</taxon>
        <taxon>Lophotrochozoa</taxon>
        <taxon>Mollusca</taxon>
        <taxon>Bivalvia</taxon>
        <taxon>Autobranchia</taxon>
        <taxon>Pteriomorphia</taxon>
        <taxon>Mytilida</taxon>
        <taxon>Mytiloidea</taxon>
        <taxon>Mytilidae</taxon>
        <taxon>Mytilinae</taxon>
        <taxon>Mytilus</taxon>
    </lineage>
</organism>
<name>A0A6J8CPN9_MYTCO</name>
<dbReference type="InterPro" id="IPR019080">
    <property type="entry name" value="YqaJ_viral_recombinase"/>
</dbReference>
<dbReference type="SUPFAM" id="SSF52980">
    <property type="entry name" value="Restriction endonuclease-like"/>
    <property type="match status" value="1"/>
</dbReference>
<dbReference type="AlphaFoldDB" id="A0A6J8CPN9"/>
<feature type="region of interest" description="Disordered" evidence="1">
    <location>
        <begin position="1"/>
        <end position="30"/>
    </location>
</feature>
<dbReference type="Proteomes" id="UP000507470">
    <property type="component" value="Unassembled WGS sequence"/>
</dbReference>
<dbReference type="OrthoDB" id="6152909at2759"/>
<dbReference type="InterPro" id="IPR011335">
    <property type="entry name" value="Restrct_endonuc-II-like"/>
</dbReference>
<dbReference type="InterPro" id="IPR051703">
    <property type="entry name" value="NF-kappa-B_Signaling_Reg"/>
</dbReference>
<gene>
    <name evidence="3" type="ORF">MCOR_32339</name>
</gene>
<evidence type="ECO:0000313" key="3">
    <source>
        <dbReference type="EMBL" id="CAC5397935.1"/>
    </source>
</evidence>
<dbReference type="CDD" id="cd22343">
    <property type="entry name" value="PDDEXK_lambda_exonuclease-like"/>
    <property type="match status" value="1"/>
</dbReference>
<proteinExistence type="predicted"/>
<evidence type="ECO:0000313" key="4">
    <source>
        <dbReference type="Proteomes" id="UP000507470"/>
    </source>
</evidence>
<evidence type="ECO:0000259" key="2">
    <source>
        <dbReference type="Pfam" id="PF09588"/>
    </source>
</evidence>
<reference evidence="3 4" key="1">
    <citation type="submission" date="2020-06" db="EMBL/GenBank/DDBJ databases">
        <authorList>
            <person name="Li R."/>
            <person name="Bekaert M."/>
        </authorList>
    </citation>
    <scope>NUCLEOTIDE SEQUENCE [LARGE SCALE GENOMIC DNA]</scope>
    <source>
        <strain evidence="4">wild</strain>
    </source>
</reference>
<dbReference type="PANTHER" id="PTHR46609">
    <property type="entry name" value="EXONUCLEASE, PHAGE-TYPE/RECB, C-TERMINAL DOMAIN-CONTAINING PROTEIN"/>
    <property type="match status" value="1"/>
</dbReference>
<feature type="compositionally biased region" description="Polar residues" evidence="1">
    <location>
        <begin position="1"/>
        <end position="23"/>
    </location>
</feature>
<protein>
    <recommendedName>
        <fullName evidence="2">YqaJ viral recombinase domain-containing protein</fullName>
    </recommendedName>
</protein>
<dbReference type="Gene3D" id="3.90.320.10">
    <property type="match status" value="1"/>
</dbReference>
<dbReference type="GO" id="GO:0006281">
    <property type="term" value="P:DNA repair"/>
    <property type="evidence" value="ECO:0007669"/>
    <property type="project" value="UniProtKB-ARBA"/>
</dbReference>
<dbReference type="PANTHER" id="PTHR46609:SF8">
    <property type="entry name" value="YQAJ VIRAL RECOMBINASE DOMAIN-CONTAINING PROTEIN"/>
    <property type="match status" value="1"/>
</dbReference>